<dbReference type="GO" id="GO:0003712">
    <property type="term" value="F:transcription coregulator activity"/>
    <property type="evidence" value="ECO:0007669"/>
    <property type="project" value="TreeGrafter"/>
</dbReference>
<keyword evidence="2" id="KW-0677">Repeat</keyword>
<dbReference type="PROSITE" id="PS00478">
    <property type="entry name" value="LIM_DOMAIN_1"/>
    <property type="match status" value="1"/>
</dbReference>
<accession>A0AAD5UM37</accession>
<evidence type="ECO:0000256" key="5">
    <source>
        <dbReference type="PROSITE-ProRule" id="PRU00125"/>
    </source>
</evidence>
<evidence type="ECO:0000256" key="1">
    <source>
        <dbReference type="ARBA" id="ARBA00022723"/>
    </source>
</evidence>
<dbReference type="Proteomes" id="UP001210925">
    <property type="component" value="Unassembled WGS sequence"/>
</dbReference>
<gene>
    <name evidence="7" type="primary">FHL2</name>
    <name evidence="7" type="ORF">HK103_003618</name>
</gene>
<dbReference type="GO" id="GO:0046872">
    <property type="term" value="F:metal ion binding"/>
    <property type="evidence" value="ECO:0007669"/>
    <property type="project" value="UniProtKB-KW"/>
</dbReference>
<reference evidence="7" key="1">
    <citation type="submission" date="2020-05" db="EMBL/GenBank/DDBJ databases">
        <title>Phylogenomic resolution of chytrid fungi.</title>
        <authorList>
            <person name="Stajich J.E."/>
            <person name="Amses K."/>
            <person name="Simmons R."/>
            <person name="Seto K."/>
            <person name="Myers J."/>
            <person name="Bonds A."/>
            <person name="Quandt C.A."/>
            <person name="Barry K."/>
            <person name="Liu P."/>
            <person name="Grigoriev I."/>
            <person name="Longcore J.E."/>
            <person name="James T.Y."/>
        </authorList>
    </citation>
    <scope>NUCLEOTIDE SEQUENCE</scope>
    <source>
        <strain evidence="7">PLAUS21</strain>
    </source>
</reference>
<keyword evidence="4 5" id="KW-0440">LIM domain</keyword>
<dbReference type="PANTHER" id="PTHR24205">
    <property type="entry name" value="FOUR AND A HALF LIM DOMAINS PROTEIN"/>
    <property type="match status" value="1"/>
</dbReference>
<keyword evidence="1 5" id="KW-0479">Metal-binding</keyword>
<dbReference type="PANTHER" id="PTHR24205:SF16">
    <property type="entry name" value="GH01042P-RELATED"/>
    <property type="match status" value="1"/>
</dbReference>
<dbReference type="Gene3D" id="2.10.110.10">
    <property type="entry name" value="Cysteine Rich Protein"/>
    <property type="match status" value="2"/>
</dbReference>
<evidence type="ECO:0000256" key="2">
    <source>
        <dbReference type="ARBA" id="ARBA00022737"/>
    </source>
</evidence>
<dbReference type="EMBL" id="JADGKB010000027">
    <property type="protein sequence ID" value="KAJ3258496.1"/>
    <property type="molecule type" value="Genomic_DNA"/>
</dbReference>
<dbReference type="SMART" id="SM00132">
    <property type="entry name" value="LIM"/>
    <property type="match status" value="2"/>
</dbReference>
<dbReference type="InterPro" id="IPR001781">
    <property type="entry name" value="Znf_LIM"/>
</dbReference>
<dbReference type="SUPFAM" id="SSF57716">
    <property type="entry name" value="Glucocorticoid receptor-like (DNA-binding domain)"/>
    <property type="match status" value="1"/>
</dbReference>
<keyword evidence="8" id="KW-1185">Reference proteome</keyword>
<proteinExistence type="predicted"/>
<evidence type="ECO:0000256" key="3">
    <source>
        <dbReference type="ARBA" id="ARBA00022833"/>
    </source>
</evidence>
<dbReference type="Pfam" id="PF00412">
    <property type="entry name" value="LIM"/>
    <property type="match status" value="2"/>
</dbReference>
<comment type="caution">
    <text evidence="7">The sequence shown here is derived from an EMBL/GenBank/DDBJ whole genome shotgun (WGS) entry which is preliminary data.</text>
</comment>
<keyword evidence="3 5" id="KW-0862">Zinc</keyword>
<sequence length="127" mass="14500">MTAAVLDELDLIHNALQKDLRKVTSYTQQDLKFVFHPHCFVCTECGTSMEGRSFYNHQNNHLCTDCYHEKVLGKCDLCGAVFKDPTVVKAAGKQFHQQCFTCSTCKKELTSTFIEKDDQFMCKVSVF</sequence>
<name>A0AAD5UM37_9FUNG</name>
<evidence type="ECO:0000313" key="8">
    <source>
        <dbReference type="Proteomes" id="UP001210925"/>
    </source>
</evidence>
<dbReference type="GO" id="GO:0005634">
    <property type="term" value="C:nucleus"/>
    <property type="evidence" value="ECO:0007669"/>
    <property type="project" value="TreeGrafter"/>
</dbReference>
<feature type="domain" description="LIM zinc-binding" evidence="6">
    <location>
        <begin position="73"/>
        <end position="127"/>
    </location>
</feature>
<evidence type="ECO:0000259" key="6">
    <source>
        <dbReference type="PROSITE" id="PS50023"/>
    </source>
</evidence>
<dbReference type="PROSITE" id="PS50023">
    <property type="entry name" value="LIM_DOMAIN_2"/>
    <property type="match status" value="1"/>
</dbReference>
<dbReference type="AlphaFoldDB" id="A0AAD5UM37"/>
<protein>
    <submittedName>
        <fullName evidence="7">Four and a half LIM domains protein 2</fullName>
    </submittedName>
</protein>
<evidence type="ECO:0000256" key="4">
    <source>
        <dbReference type="ARBA" id="ARBA00023038"/>
    </source>
</evidence>
<evidence type="ECO:0000313" key="7">
    <source>
        <dbReference type="EMBL" id="KAJ3258496.1"/>
    </source>
</evidence>
<organism evidence="7 8">
    <name type="scientific">Boothiomyces macroporosus</name>
    <dbReference type="NCBI Taxonomy" id="261099"/>
    <lineage>
        <taxon>Eukaryota</taxon>
        <taxon>Fungi</taxon>
        <taxon>Fungi incertae sedis</taxon>
        <taxon>Chytridiomycota</taxon>
        <taxon>Chytridiomycota incertae sedis</taxon>
        <taxon>Chytridiomycetes</taxon>
        <taxon>Rhizophydiales</taxon>
        <taxon>Terramycetaceae</taxon>
        <taxon>Boothiomyces</taxon>
    </lineage>
</organism>